<dbReference type="Gene3D" id="3.20.20.140">
    <property type="entry name" value="Metal-dependent hydrolases"/>
    <property type="match status" value="1"/>
</dbReference>
<evidence type="ECO:0000259" key="2">
    <source>
        <dbReference type="Pfam" id="PF01979"/>
    </source>
</evidence>
<dbReference type="InterPro" id="IPR006680">
    <property type="entry name" value="Amidohydro-rel"/>
</dbReference>
<name>A0ABU7KTA5_9ACTN</name>
<dbReference type="PANTHER" id="PTHR43135">
    <property type="entry name" value="ALPHA-D-RIBOSE 1-METHYLPHOSPHONATE 5-TRIPHOSPHATE DIPHOSPHATASE"/>
    <property type="match status" value="1"/>
</dbReference>
<dbReference type="Proteomes" id="UP001348641">
    <property type="component" value="Unassembled WGS sequence"/>
</dbReference>
<evidence type="ECO:0000313" key="3">
    <source>
        <dbReference type="EMBL" id="MEE2052528.1"/>
    </source>
</evidence>
<dbReference type="Pfam" id="PF01979">
    <property type="entry name" value="Amidohydro_1"/>
    <property type="match status" value="1"/>
</dbReference>
<protein>
    <submittedName>
        <fullName evidence="3">Amidohydrolase family protein</fullName>
    </submittedName>
</protein>
<proteinExistence type="predicted"/>
<comment type="caution">
    <text evidence="3">The sequence shown here is derived from an EMBL/GenBank/DDBJ whole genome shotgun (WGS) entry which is preliminary data.</text>
</comment>
<reference evidence="3 4" key="1">
    <citation type="submission" date="2023-07" db="EMBL/GenBank/DDBJ databases">
        <authorList>
            <person name="Girao M."/>
            <person name="Carvalho M.F."/>
        </authorList>
    </citation>
    <scope>NUCLEOTIDE SEQUENCE [LARGE SCALE GENOMIC DNA]</scope>
    <source>
        <strain evidence="3 4">66/93</strain>
    </source>
</reference>
<dbReference type="InterPro" id="IPR057744">
    <property type="entry name" value="OTAase-like"/>
</dbReference>
<accession>A0ABU7KTA5</accession>
<dbReference type="Gene3D" id="2.30.40.10">
    <property type="entry name" value="Urease, subunit C, domain 1"/>
    <property type="match status" value="1"/>
</dbReference>
<dbReference type="CDD" id="cd01299">
    <property type="entry name" value="Met_dep_hydrolase_A"/>
    <property type="match status" value="1"/>
</dbReference>
<evidence type="ECO:0000313" key="4">
    <source>
        <dbReference type="Proteomes" id="UP001348641"/>
    </source>
</evidence>
<sequence>MTRQSQPPLLFTGAGLLDPEAGTRTPDSWLLVEDGLIAGSGRGPPPETGGAVEVVDLGGATLMPGLIDGHIHATAFSADLGAAMDHSPSYIASYAATSLNAMLKRGFTTVRDVAGGDWGLALAVEEGLVDGPRLMFGGKALSQTGGHGDFRGPGRQGNDTHACCPGAGVVCDGPDEFRRAAREQLRTGAHHLKIMLSGGVASPTDRIDSTQSSEDEIRAVVEEAEAANRYVTGHAYTARAVNRGLRLGVRCIEHGNLIDRSSIELFLEHDAFLVPTLVTYEELSLQGAAYGLPAASQEKVDTVLTRGMDALRMAHEAGVNLVFGSDLLGGMQDRQSREFAIRGRVQPAADVLRSATVNAARLLGLEGVVGTLRDGARADLLVVDGDPLADIGVLADPERNVRTVLRDGRVRHERGDADAAPA</sequence>
<dbReference type="SUPFAM" id="SSF51556">
    <property type="entry name" value="Metallo-dependent hydrolases"/>
    <property type="match status" value="1"/>
</dbReference>
<dbReference type="RefSeq" id="WP_330159555.1">
    <property type="nucleotide sequence ID" value="NZ_JAUUCC010000048.1"/>
</dbReference>
<feature type="region of interest" description="Disordered" evidence="1">
    <location>
        <begin position="1"/>
        <end position="22"/>
    </location>
</feature>
<organism evidence="3 4">
    <name type="scientific">Nocardiopsis tropica</name>
    <dbReference type="NCBI Taxonomy" id="109330"/>
    <lineage>
        <taxon>Bacteria</taxon>
        <taxon>Bacillati</taxon>
        <taxon>Actinomycetota</taxon>
        <taxon>Actinomycetes</taxon>
        <taxon>Streptosporangiales</taxon>
        <taxon>Nocardiopsidaceae</taxon>
        <taxon>Nocardiopsis</taxon>
    </lineage>
</organism>
<dbReference type="InterPro" id="IPR051781">
    <property type="entry name" value="Metallo-dep_Hydrolase"/>
</dbReference>
<gene>
    <name evidence="3" type="ORF">Q8A49_18670</name>
</gene>
<feature type="domain" description="Amidohydrolase-related" evidence="2">
    <location>
        <begin position="61"/>
        <end position="410"/>
    </location>
</feature>
<dbReference type="InterPro" id="IPR032466">
    <property type="entry name" value="Metal_Hydrolase"/>
</dbReference>
<dbReference type="PANTHER" id="PTHR43135:SF3">
    <property type="entry name" value="ALPHA-D-RIBOSE 1-METHYLPHOSPHONATE 5-TRIPHOSPHATE DIPHOSPHATASE"/>
    <property type="match status" value="1"/>
</dbReference>
<dbReference type="SUPFAM" id="SSF51338">
    <property type="entry name" value="Composite domain of metallo-dependent hydrolases"/>
    <property type="match status" value="1"/>
</dbReference>
<evidence type="ECO:0000256" key="1">
    <source>
        <dbReference type="SAM" id="MobiDB-lite"/>
    </source>
</evidence>
<dbReference type="InterPro" id="IPR011059">
    <property type="entry name" value="Metal-dep_hydrolase_composite"/>
</dbReference>
<dbReference type="EMBL" id="JAUUCC010000048">
    <property type="protein sequence ID" value="MEE2052528.1"/>
    <property type="molecule type" value="Genomic_DNA"/>
</dbReference>